<reference evidence="8 9" key="1">
    <citation type="journal article" date="2019" name="Nat. Plants">
        <title>Stout camphor tree genome fills gaps in understanding of flowering plant genome evolution.</title>
        <authorList>
            <person name="Chaw S.M."/>
            <person name="Liu Y.C."/>
            <person name="Wu Y.W."/>
            <person name="Wang H.Y."/>
            <person name="Lin C.I."/>
            <person name="Wu C.S."/>
            <person name="Ke H.M."/>
            <person name="Chang L.Y."/>
            <person name="Hsu C.Y."/>
            <person name="Yang H.T."/>
            <person name="Sudianto E."/>
            <person name="Hsu M.H."/>
            <person name="Wu K.P."/>
            <person name="Wang L.N."/>
            <person name="Leebens-Mack J.H."/>
            <person name="Tsai I.J."/>
        </authorList>
    </citation>
    <scope>NUCLEOTIDE SEQUENCE [LARGE SCALE GENOMIC DNA]</scope>
    <source>
        <strain evidence="9">cv. Chaw 1501</strain>
        <tissue evidence="8">Young leaves</tissue>
    </source>
</reference>
<evidence type="ECO:0000259" key="7">
    <source>
        <dbReference type="PROSITE" id="PS51032"/>
    </source>
</evidence>
<accession>A0A443PH13</accession>
<dbReference type="GO" id="GO:0005634">
    <property type="term" value="C:nucleus"/>
    <property type="evidence" value="ECO:0007669"/>
    <property type="project" value="UniProtKB-SubCell"/>
</dbReference>
<feature type="domain" description="AP2/ERF" evidence="7">
    <location>
        <begin position="257"/>
        <end position="314"/>
    </location>
</feature>
<dbReference type="GO" id="GO:0003677">
    <property type="term" value="F:DNA binding"/>
    <property type="evidence" value="ECO:0007669"/>
    <property type="project" value="UniProtKB-KW"/>
</dbReference>
<evidence type="ECO:0000256" key="1">
    <source>
        <dbReference type="ARBA" id="ARBA00004123"/>
    </source>
</evidence>
<dbReference type="Proteomes" id="UP000283530">
    <property type="component" value="Unassembled WGS sequence"/>
</dbReference>
<proteinExistence type="predicted"/>
<evidence type="ECO:0000256" key="6">
    <source>
        <dbReference type="SAM" id="MobiDB-lite"/>
    </source>
</evidence>
<gene>
    <name evidence="8" type="ORF">CKAN_01914800</name>
</gene>
<feature type="region of interest" description="Disordered" evidence="6">
    <location>
        <begin position="243"/>
        <end position="262"/>
    </location>
</feature>
<evidence type="ECO:0000313" key="8">
    <source>
        <dbReference type="EMBL" id="RWR90068.1"/>
    </source>
</evidence>
<dbReference type="OrthoDB" id="642765at2759"/>
<dbReference type="PROSITE" id="PS51032">
    <property type="entry name" value="AP2_ERF"/>
    <property type="match status" value="2"/>
</dbReference>
<keyword evidence="5" id="KW-0539">Nucleus</keyword>
<dbReference type="InterPro" id="IPR036955">
    <property type="entry name" value="AP2/ERF_dom_sf"/>
</dbReference>
<keyword evidence="9" id="KW-1185">Reference proteome</keyword>
<dbReference type="InterPro" id="IPR050913">
    <property type="entry name" value="AP2/ERF_ERF"/>
</dbReference>
<dbReference type="Gene3D" id="3.30.730.10">
    <property type="entry name" value="AP2/ERF domain"/>
    <property type="match status" value="2"/>
</dbReference>
<comment type="subcellular location">
    <subcellularLocation>
        <location evidence="1">Nucleus</location>
    </subcellularLocation>
</comment>
<dbReference type="InterPro" id="IPR001471">
    <property type="entry name" value="AP2/ERF_dom"/>
</dbReference>
<protein>
    <submittedName>
        <fullName evidence="8">AP2/ERF domain-containing protein</fullName>
    </submittedName>
</protein>
<dbReference type="CDD" id="cd00018">
    <property type="entry name" value="AP2"/>
    <property type="match status" value="2"/>
</dbReference>
<dbReference type="SMART" id="SM00380">
    <property type="entry name" value="AP2"/>
    <property type="match status" value="2"/>
</dbReference>
<dbReference type="PRINTS" id="PR00367">
    <property type="entry name" value="ETHRSPELEMNT"/>
</dbReference>
<dbReference type="Pfam" id="PF00847">
    <property type="entry name" value="AP2"/>
    <property type="match status" value="2"/>
</dbReference>
<dbReference type="EMBL" id="QPKB01000008">
    <property type="protein sequence ID" value="RWR90068.1"/>
    <property type="molecule type" value="Genomic_DNA"/>
</dbReference>
<dbReference type="PANTHER" id="PTHR31194">
    <property type="entry name" value="SHN SHINE , DNA BINDING / TRANSCRIPTION FACTOR"/>
    <property type="match status" value="1"/>
</dbReference>
<dbReference type="AlphaFoldDB" id="A0A443PH13"/>
<comment type="caution">
    <text evidence="8">The sequence shown here is derived from an EMBL/GenBank/DDBJ whole genome shotgun (WGS) entry which is preliminary data.</text>
</comment>
<keyword evidence="2" id="KW-0805">Transcription regulation</keyword>
<feature type="region of interest" description="Disordered" evidence="6">
    <location>
        <begin position="155"/>
        <end position="175"/>
    </location>
</feature>
<dbReference type="GO" id="GO:0003700">
    <property type="term" value="F:DNA-binding transcription factor activity"/>
    <property type="evidence" value="ECO:0007669"/>
    <property type="project" value="InterPro"/>
</dbReference>
<feature type="compositionally biased region" description="Low complexity" evidence="6">
    <location>
        <begin position="162"/>
        <end position="175"/>
    </location>
</feature>
<name>A0A443PH13_9MAGN</name>
<keyword evidence="3" id="KW-0238">DNA-binding</keyword>
<dbReference type="SUPFAM" id="SSF54171">
    <property type="entry name" value="DNA-binding domain"/>
    <property type="match status" value="2"/>
</dbReference>
<evidence type="ECO:0000256" key="4">
    <source>
        <dbReference type="ARBA" id="ARBA00023163"/>
    </source>
</evidence>
<evidence type="ECO:0000256" key="2">
    <source>
        <dbReference type="ARBA" id="ARBA00023015"/>
    </source>
</evidence>
<sequence>MESEGRDTRVALISGLSPEEENSIILSAYKHVLYKEVVPDLKCSSSSTIPHVAEDPCLTCGGGIEDCLGCNLFTPPDENMKEEKKKRSRYRGVRQRPSGRWAAEIHDPKKRTRVWLGTFDTAEEAARAYDKKAIDFHRDRAKLNFPFSQYDPPPYHTMLEGQQQQQQQQQPQQHQMMPGTLPLMPWNREALGEMDFGGSMREALGEEEFQNWVKISHNEYAIAASSTAPSATTNCLGCNLFNPPDENKEEGDKKRRNYRGVRRRPSGRWVAEIHVPKKKEKVWLGTFDTEEEAARAYDKKAMEFGRPRSKLNFPFSEYSPNPDHTLLESQEQKQPPQQQMLPSTLPLMHWNWEDSAEMAFGGNIWEELGRAGISELGENRPQRTCHCSFIQCSFCIDQ</sequence>
<feature type="domain" description="AP2/ERF" evidence="7">
    <location>
        <begin position="89"/>
        <end position="146"/>
    </location>
</feature>
<evidence type="ECO:0000256" key="3">
    <source>
        <dbReference type="ARBA" id="ARBA00023125"/>
    </source>
</evidence>
<organism evidence="8 9">
    <name type="scientific">Cinnamomum micranthum f. kanehirae</name>
    <dbReference type="NCBI Taxonomy" id="337451"/>
    <lineage>
        <taxon>Eukaryota</taxon>
        <taxon>Viridiplantae</taxon>
        <taxon>Streptophyta</taxon>
        <taxon>Embryophyta</taxon>
        <taxon>Tracheophyta</taxon>
        <taxon>Spermatophyta</taxon>
        <taxon>Magnoliopsida</taxon>
        <taxon>Magnoliidae</taxon>
        <taxon>Laurales</taxon>
        <taxon>Lauraceae</taxon>
        <taxon>Cinnamomum</taxon>
    </lineage>
</organism>
<dbReference type="FunFam" id="3.30.730.10:FF:000001">
    <property type="entry name" value="Ethylene-responsive transcription factor 2"/>
    <property type="match status" value="1"/>
</dbReference>
<evidence type="ECO:0000313" key="9">
    <source>
        <dbReference type="Proteomes" id="UP000283530"/>
    </source>
</evidence>
<dbReference type="PANTHER" id="PTHR31194:SF189">
    <property type="entry name" value="AP2_ERF DOMAIN-CONTAINING PROTEIN"/>
    <property type="match status" value="1"/>
</dbReference>
<keyword evidence="4" id="KW-0804">Transcription</keyword>
<evidence type="ECO:0000256" key="5">
    <source>
        <dbReference type="ARBA" id="ARBA00023242"/>
    </source>
</evidence>
<dbReference type="InterPro" id="IPR016177">
    <property type="entry name" value="DNA-bd_dom_sf"/>
</dbReference>